<dbReference type="InterPro" id="IPR005119">
    <property type="entry name" value="LysR_subst-bd"/>
</dbReference>
<feature type="domain" description="HTH lysR-type" evidence="5">
    <location>
        <begin position="1"/>
        <end position="56"/>
    </location>
</feature>
<accession>A0A3N4UJT9</accession>
<reference evidence="6 7" key="1">
    <citation type="submission" date="2018-11" db="EMBL/GenBank/DDBJ databases">
        <title>Genomic Encyclopedia of Type Strains, Phase IV (KMG-IV): sequencing the most valuable type-strain genomes for metagenomic binning, comparative biology and taxonomic classification.</title>
        <authorList>
            <person name="Goeker M."/>
        </authorList>
    </citation>
    <scope>NUCLEOTIDE SEQUENCE [LARGE SCALE GENOMIC DNA]</scope>
    <source>
        <strain evidence="6 7">DSM 104731</strain>
    </source>
</reference>
<dbReference type="PANTHER" id="PTHR30427">
    <property type="entry name" value="TRANSCRIPTIONAL ACTIVATOR PROTEIN LYSR"/>
    <property type="match status" value="1"/>
</dbReference>
<evidence type="ECO:0000313" key="6">
    <source>
        <dbReference type="EMBL" id="RPE70946.1"/>
    </source>
</evidence>
<organism evidence="6 7">
    <name type="scientific">Pacificibacter maritimus</name>
    <dbReference type="NCBI Taxonomy" id="762213"/>
    <lineage>
        <taxon>Bacteria</taxon>
        <taxon>Pseudomonadati</taxon>
        <taxon>Pseudomonadota</taxon>
        <taxon>Alphaproteobacteria</taxon>
        <taxon>Rhodobacterales</taxon>
        <taxon>Roseobacteraceae</taxon>
        <taxon>Pacificibacter</taxon>
    </lineage>
</organism>
<dbReference type="PRINTS" id="PR00039">
    <property type="entry name" value="HTHLYSR"/>
</dbReference>
<gene>
    <name evidence="6" type="ORF">EDD53_0056</name>
</gene>
<protein>
    <submittedName>
        <fullName evidence="6">DNA-binding transcriptional LysR family regulator</fullName>
    </submittedName>
</protein>
<dbReference type="Pfam" id="PF03466">
    <property type="entry name" value="LysR_substrate"/>
    <property type="match status" value="1"/>
</dbReference>
<evidence type="ECO:0000256" key="1">
    <source>
        <dbReference type="ARBA" id="ARBA00009437"/>
    </source>
</evidence>
<dbReference type="Gene3D" id="1.10.10.10">
    <property type="entry name" value="Winged helix-like DNA-binding domain superfamily/Winged helix DNA-binding domain"/>
    <property type="match status" value="1"/>
</dbReference>
<dbReference type="SUPFAM" id="SSF53850">
    <property type="entry name" value="Periplasmic binding protein-like II"/>
    <property type="match status" value="1"/>
</dbReference>
<dbReference type="PROSITE" id="PS50931">
    <property type="entry name" value="HTH_LYSR"/>
    <property type="match status" value="1"/>
</dbReference>
<evidence type="ECO:0000313" key="7">
    <source>
        <dbReference type="Proteomes" id="UP000269689"/>
    </source>
</evidence>
<keyword evidence="4" id="KW-0804">Transcription</keyword>
<evidence type="ECO:0000256" key="3">
    <source>
        <dbReference type="ARBA" id="ARBA00023125"/>
    </source>
</evidence>
<keyword evidence="3 6" id="KW-0238">DNA-binding</keyword>
<evidence type="ECO:0000256" key="2">
    <source>
        <dbReference type="ARBA" id="ARBA00023015"/>
    </source>
</evidence>
<dbReference type="Pfam" id="PF00126">
    <property type="entry name" value="HTH_1"/>
    <property type="match status" value="1"/>
</dbReference>
<dbReference type="SUPFAM" id="SSF46785">
    <property type="entry name" value="Winged helix' DNA-binding domain"/>
    <property type="match status" value="1"/>
</dbReference>
<dbReference type="GO" id="GO:0043565">
    <property type="term" value="F:sequence-specific DNA binding"/>
    <property type="evidence" value="ECO:0007669"/>
    <property type="project" value="TreeGrafter"/>
</dbReference>
<evidence type="ECO:0000256" key="4">
    <source>
        <dbReference type="ARBA" id="ARBA00023163"/>
    </source>
</evidence>
<proteinExistence type="inferred from homology"/>
<dbReference type="AlphaFoldDB" id="A0A3N4UJT9"/>
<evidence type="ECO:0000259" key="5">
    <source>
        <dbReference type="PROSITE" id="PS50931"/>
    </source>
</evidence>
<keyword evidence="2" id="KW-0805">Transcription regulation</keyword>
<dbReference type="InterPro" id="IPR036388">
    <property type="entry name" value="WH-like_DNA-bd_sf"/>
</dbReference>
<keyword evidence="7" id="KW-1185">Reference proteome</keyword>
<dbReference type="EMBL" id="RKQK01000001">
    <property type="protein sequence ID" value="RPE70946.1"/>
    <property type="molecule type" value="Genomic_DNA"/>
</dbReference>
<dbReference type="Gene3D" id="3.40.190.290">
    <property type="match status" value="1"/>
</dbReference>
<name>A0A3N4UJT9_9RHOB</name>
<dbReference type="GO" id="GO:0003700">
    <property type="term" value="F:DNA-binding transcription factor activity"/>
    <property type="evidence" value="ECO:0007669"/>
    <property type="project" value="InterPro"/>
</dbReference>
<dbReference type="GO" id="GO:0010628">
    <property type="term" value="P:positive regulation of gene expression"/>
    <property type="evidence" value="ECO:0007669"/>
    <property type="project" value="TreeGrafter"/>
</dbReference>
<dbReference type="InterPro" id="IPR000847">
    <property type="entry name" value="LysR_HTH_N"/>
</dbReference>
<comment type="caution">
    <text evidence="6">The sequence shown here is derived from an EMBL/GenBank/DDBJ whole genome shotgun (WGS) entry which is preliminary data.</text>
</comment>
<dbReference type="Proteomes" id="UP000269689">
    <property type="component" value="Unassembled WGS sequence"/>
</dbReference>
<dbReference type="InterPro" id="IPR036390">
    <property type="entry name" value="WH_DNA-bd_sf"/>
</dbReference>
<comment type="similarity">
    <text evidence="1">Belongs to the LysR transcriptional regulatory family.</text>
</comment>
<sequence length="294" mass="31473">MRGIEAFVAVMASGSMTAAAKRLDLGQPAITRLIRDLEAALGFTVFERNGPRISPTQKGVLFHEDALRLLTSYTQVAQRAATLRGERAKSLTIGATPTMAAGILPELLKDIEDALPELVTVTTMDAEHLALALQSGEVEYGFSALPLSHAGLDCLAVARSELKAVVREDYAEMHVSLTQLRDTRLLTLGNSYRIRHRIDAALAQASVVPQAELVSNSSLNAMLAAGAGLGIALVDPVSANGIKMAGVKAIPLDVSIEYEWGLFRRTQSETPQLDASLRAGFKKISEQLDGKVID</sequence>
<dbReference type="PANTHER" id="PTHR30427:SF1">
    <property type="entry name" value="TRANSCRIPTIONAL ACTIVATOR PROTEIN LYSR"/>
    <property type="match status" value="1"/>
</dbReference>